<dbReference type="eggNOG" id="COG5571">
    <property type="taxonomic scope" value="Bacteria"/>
</dbReference>
<dbReference type="HOGENOM" id="CLU_054188_0_0_10"/>
<evidence type="ECO:0000313" key="2">
    <source>
        <dbReference type="Proteomes" id="UP000003160"/>
    </source>
</evidence>
<sequence>MLWCGCAYASENDSVPQKTPYTSHHQLRTPFLNKIYQFVKDFSRVDTNYIEPQHYNYAFMLQNTNTYEVYHMSNEKGQEVVFSPRSAYRLGPYFGWRWIFLGYTVDLTHLKNSDRRVDFNVSLYSNQIGLDLFYRKSGNSYRVKRVSLGDGCDTSPMKNANFGGFNSSVKGFNIYYIFNHKKFSYPAAYSQTTVQRRSCGSVIAGVGYTKHKLDVDWKAFNQLLVDRLQQSYPTQLIDSTMMSSNVNYSDYSLSGGYAYNWVFAYNWLFDISLQTGLSYKHTTSDTNISANKLLRNFDLKNINIDGILRLGVVWNNTRWFAGANTILHAYNYHRSQFSTNNIFGNVNFYVGFNFGKR</sequence>
<dbReference type="InterPro" id="IPR025535">
    <property type="entry name" value="DUF4421"/>
</dbReference>
<dbReference type="Pfam" id="PF14391">
    <property type="entry name" value="DUF4421"/>
    <property type="match status" value="1"/>
</dbReference>
<keyword evidence="2" id="KW-1185">Reference proteome</keyword>
<accession>D1PZ50</accession>
<name>D1PZ50_9BACT</name>
<evidence type="ECO:0000313" key="1">
    <source>
        <dbReference type="EMBL" id="EFA43284.1"/>
    </source>
</evidence>
<dbReference type="Proteomes" id="UP000003160">
    <property type="component" value="Unassembled WGS sequence"/>
</dbReference>
<evidence type="ECO:0008006" key="3">
    <source>
        <dbReference type="Google" id="ProtNLM"/>
    </source>
</evidence>
<organism evidence="1 2">
    <name type="scientific">Hallella bergensis DSM 17361</name>
    <dbReference type="NCBI Taxonomy" id="585502"/>
    <lineage>
        <taxon>Bacteria</taxon>
        <taxon>Pseudomonadati</taxon>
        <taxon>Bacteroidota</taxon>
        <taxon>Bacteroidia</taxon>
        <taxon>Bacteroidales</taxon>
        <taxon>Prevotellaceae</taxon>
        <taxon>Hallella</taxon>
    </lineage>
</organism>
<proteinExistence type="predicted"/>
<gene>
    <name evidence="1" type="ORF">HMPREF0645_2235</name>
</gene>
<reference evidence="1 2" key="1">
    <citation type="submission" date="2009-10" db="EMBL/GenBank/DDBJ databases">
        <authorList>
            <person name="Qin X."/>
            <person name="Bachman B."/>
            <person name="Battles P."/>
            <person name="Bell A."/>
            <person name="Bess C."/>
            <person name="Bickham C."/>
            <person name="Chaboub L."/>
            <person name="Chen D."/>
            <person name="Coyle M."/>
            <person name="Deiros D.R."/>
            <person name="Dinh H."/>
            <person name="Forbes L."/>
            <person name="Fowler G."/>
            <person name="Francisco L."/>
            <person name="Fu Q."/>
            <person name="Gubbala S."/>
            <person name="Hale W."/>
            <person name="Han Y."/>
            <person name="Hemphill L."/>
            <person name="Highlander S.K."/>
            <person name="Hirani K."/>
            <person name="Hogues M."/>
            <person name="Jackson L."/>
            <person name="Jakkamsetti A."/>
            <person name="Javaid M."/>
            <person name="Jiang H."/>
            <person name="Korchina V."/>
            <person name="Kovar C."/>
            <person name="Lara F."/>
            <person name="Lee S."/>
            <person name="Mata R."/>
            <person name="Mathew T."/>
            <person name="Moen C."/>
            <person name="Morales K."/>
            <person name="Munidasa M."/>
            <person name="Nazareth L."/>
            <person name="Ngo R."/>
            <person name="Nguyen L."/>
            <person name="Okwuonu G."/>
            <person name="Ongeri F."/>
            <person name="Patil S."/>
            <person name="Petrosino J."/>
            <person name="Pham C."/>
            <person name="Pham P."/>
            <person name="Pu L.-L."/>
            <person name="Puazo M."/>
            <person name="Raj R."/>
            <person name="Reid J."/>
            <person name="Rouhana J."/>
            <person name="Saada N."/>
            <person name="Shang Y."/>
            <person name="Simmons D."/>
            <person name="Thornton R."/>
            <person name="Warren J."/>
            <person name="Weissenberger G."/>
            <person name="Zhang J."/>
            <person name="Zhang L."/>
            <person name="Zhou C."/>
            <person name="Zhu D."/>
            <person name="Muzny D."/>
            <person name="Worley K."/>
            <person name="Gibbs R."/>
        </authorList>
    </citation>
    <scope>NUCLEOTIDE SEQUENCE [LARGE SCALE GENOMIC DNA]</scope>
    <source>
        <strain evidence="1 2">DSM 17361</strain>
    </source>
</reference>
<protein>
    <recommendedName>
        <fullName evidence="3">DUF4421 domain-containing protein</fullName>
    </recommendedName>
</protein>
<dbReference type="EMBL" id="ACKS01000082">
    <property type="protein sequence ID" value="EFA43284.1"/>
    <property type="molecule type" value="Genomic_DNA"/>
</dbReference>
<comment type="caution">
    <text evidence="1">The sequence shown here is derived from an EMBL/GenBank/DDBJ whole genome shotgun (WGS) entry which is preliminary data.</text>
</comment>
<dbReference type="AlphaFoldDB" id="D1PZ50"/>